<dbReference type="STRING" id="7918.ENSLOCP00000021223"/>
<sequence>MLTRDERRFKKANQDGNLIATKEEFTAFLHPEEFDYMKEVVVQETVEDIDKNGDGLINVNEYIGDMFTPDEGEAEPDWVQKERQQFSEFRDLNKDGSLDTSEVAHWILPGEVDHADTEAKHLIYETDKDKDEKLTKEEILANWNMFVGSQATNYGEDLTKKHDEL</sequence>
<reference evidence="5" key="3">
    <citation type="submission" date="2025-09" db="UniProtKB">
        <authorList>
            <consortium name="Ensembl"/>
        </authorList>
    </citation>
    <scope>IDENTIFICATION</scope>
</reference>
<dbReference type="PROSITE" id="PS00018">
    <property type="entry name" value="EF_HAND_1"/>
    <property type="match status" value="2"/>
</dbReference>
<dbReference type="InterPro" id="IPR002048">
    <property type="entry name" value="EF_hand_dom"/>
</dbReference>
<dbReference type="HOGENOM" id="CLU_044718_2_0_1"/>
<dbReference type="Proteomes" id="UP000018468">
    <property type="component" value="Linkage group LG8"/>
</dbReference>
<dbReference type="Ensembl" id="ENSLOCT00000021259.1">
    <property type="protein sequence ID" value="ENSLOCP00000021223.1"/>
    <property type="gene ID" value="ENSLOCG00000017170.1"/>
</dbReference>
<accession>W5NKR4</accession>
<organism evidence="5 6">
    <name type="scientific">Lepisosteus oculatus</name>
    <name type="common">Spotted gar</name>
    <dbReference type="NCBI Taxonomy" id="7918"/>
    <lineage>
        <taxon>Eukaryota</taxon>
        <taxon>Metazoa</taxon>
        <taxon>Chordata</taxon>
        <taxon>Craniata</taxon>
        <taxon>Vertebrata</taxon>
        <taxon>Euteleostomi</taxon>
        <taxon>Actinopterygii</taxon>
        <taxon>Neopterygii</taxon>
        <taxon>Holostei</taxon>
        <taxon>Semionotiformes</taxon>
        <taxon>Lepisosteidae</taxon>
        <taxon>Lepisosteus</taxon>
    </lineage>
</organism>
<comment type="similarity">
    <text evidence="1">Belongs to the CREC family.</text>
</comment>
<keyword evidence="6" id="KW-1185">Reference proteome</keyword>
<reference evidence="5" key="2">
    <citation type="submission" date="2025-08" db="UniProtKB">
        <authorList>
            <consortium name="Ensembl"/>
        </authorList>
    </citation>
    <scope>IDENTIFICATION</scope>
</reference>
<dbReference type="FunFam" id="1.10.238.10:FF:000213">
    <property type="entry name" value="Reticulocalbin 1"/>
    <property type="match status" value="1"/>
</dbReference>
<evidence type="ECO:0000313" key="6">
    <source>
        <dbReference type="Proteomes" id="UP000018468"/>
    </source>
</evidence>
<name>W5NKR4_LEPOC</name>
<dbReference type="Gene3D" id="1.10.238.10">
    <property type="entry name" value="EF-hand"/>
    <property type="match status" value="2"/>
</dbReference>
<dbReference type="GeneTree" id="ENSGT01010000222360"/>
<evidence type="ECO:0000256" key="2">
    <source>
        <dbReference type="ARBA" id="ARBA00022723"/>
    </source>
</evidence>
<dbReference type="InParanoid" id="W5NKR4"/>
<feature type="domain" description="EF-hand" evidence="4">
    <location>
        <begin position="37"/>
        <end position="72"/>
    </location>
</feature>
<evidence type="ECO:0000313" key="5">
    <source>
        <dbReference type="Ensembl" id="ENSLOCP00000021223.1"/>
    </source>
</evidence>
<keyword evidence="2" id="KW-0479">Metal-binding</keyword>
<evidence type="ECO:0000256" key="3">
    <source>
        <dbReference type="ARBA" id="ARBA00022837"/>
    </source>
</evidence>
<dbReference type="PANTHER" id="PTHR10827">
    <property type="entry name" value="RETICULOCALBIN"/>
    <property type="match status" value="1"/>
</dbReference>
<evidence type="ECO:0000256" key="1">
    <source>
        <dbReference type="ARBA" id="ARBA00006431"/>
    </source>
</evidence>
<protein>
    <submittedName>
        <fullName evidence="5">Reticulocalbin 3, EF-hand calcium binding domain</fullName>
    </submittedName>
</protein>
<dbReference type="EMBL" id="AHAT01037777">
    <property type="status" value="NOT_ANNOTATED_CDS"/>
    <property type="molecule type" value="Genomic_DNA"/>
</dbReference>
<reference evidence="6" key="1">
    <citation type="submission" date="2011-12" db="EMBL/GenBank/DDBJ databases">
        <title>The Draft Genome of Lepisosteus oculatus.</title>
        <authorList>
            <consortium name="The Broad Institute Genome Assembly &amp; Analysis Group"/>
            <consortium name="Computational R&amp;D Group"/>
            <consortium name="and Sequencing Platform"/>
            <person name="Di Palma F."/>
            <person name="Alfoldi J."/>
            <person name="Johnson J."/>
            <person name="Berlin A."/>
            <person name="Gnerre S."/>
            <person name="Jaffe D."/>
            <person name="MacCallum I."/>
            <person name="Young S."/>
            <person name="Walker B.J."/>
            <person name="Lander E.S."/>
            <person name="Lindblad-Toh K."/>
        </authorList>
    </citation>
    <scope>NUCLEOTIDE SEQUENCE [LARGE SCALE GENOMIC DNA]</scope>
</reference>
<dbReference type="GO" id="GO:0005783">
    <property type="term" value="C:endoplasmic reticulum"/>
    <property type="evidence" value="ECO:0000318"/>
    <property type="project" value="GO_Central"/>
</dbReference>
<dbReference type="FunFam" id="1.10.238.10:FF:000110">
    <property type="entry name" value="calumenin isoform X2"/>
    <property type="match status" value="1"/>
</dbReference>
<dbReference type="PANTHER" id="PTHR10827:SF91">
    <property type="entry name" value="RETICULOCALBIN 3, EF-HAND CALCIUM BINDING DOMAIN"/>
    <property type="match status" value="1"/>
</dbReference>
<dbReference type="InterPro" id="IPR011992">
    <property type="entry name" value="EF-hand-dom_pair"/>
</dbReference>
<keyword evidence="3" id="KW-0106">Calcium</keyword>
<proteinExistence type="inferred from homology"/>
<dbReference type="InterPro" id="IPR018247">
    <property type="entry name" value="EF_Hand_1_Ca_BS"/>
</dbReference>
<dbReference type="GO" id="GO:0005509">
    <property type="term" value="F:calcium ion binding"/>
    <property type="evidence" value="ECO:0000318"/>
    <property type="project" value="GO_Central"/>
</dbReference>
<dbReference type="eggNOG" id="KOG4223">
    <property type="taxonomic scope" value="Eukaryota"/>
</dbReference>
<dbReference type="SUPFAM" id="SSF47473">
    <property type="entry name" value="EF-hand"/>
    <property type="match status" value="1"/>
</dbReference>
<evidence type="ECO:0000259" key="4">
    <source>
        <dbReference type="PROSITE" id="PS50222"/>
    </source>
</evidence>
<dbReference type="PROSITE" id="PS50222">
    <property type="entry name" value="EF_HAND_2"/>
    <property type="match status" value="1"/>
</dbReference>
<dbReference type="AlphaFoldDB" id="W5NKR4"/>
<dbReference type="Bgee" id="ENSLOCG00000017170">
    <property type="expression patterns" value="Expressed in embryo and 13 other cell types or tissues"/>
</dbReference>
<dbReference type="OMA" id="AGMFSHE"/>
<dbReference type="EMBL" id="AHAT01037778">
    <property type="status" value="NOT_ANNOTATED_CDS"/>
    <property type="molecule type" value="Genomic_DNA"/>
</dbReference>